<sequence>MRIAEQIPHSTFRIVIYVTDKHFMVELEAGPMRQSYRYAKEVYPSVESVKATLTNEWLDKVHDHFNAMYGDWKGLALKGAQ</sequence>
<reference evidence="1 2" key="1">
    <citation type="submission" date="2019-09" db="EMBL/GenBank/DDBJ databases">
        <title>Genomes of family Cryomorphaceae.</title>
        <authorList>
            <person name="Bowman J.P."/>
        </authorList>
    </citation>
    <scope>NUCLEOTIDE SEQUENCE [LARGE SCALE GENOMIC DNA]</scope>
    <source>
        <strain evidence="1 2">LMG 25704</strain>
    </source>
</reference>
<protein>
    <submittedName>
        <fullName evidence="1">Uncharacterized protein</fullName>
    </submittedName>
</protein>
<accession>A0A6N6RII7</accession>
<dbReference type="AlphaFoldDB" id="A0A6N6RII7"/>
<dbReference type="EMBL" id="WBVO01000001">
    <property type="protein sequence ID" value="KAB2814150.1"/>
    <property type="molecule type" value="Genomic_DNA"/>
</dbReference>
<keyword evidence="2" id="KW-1185">Reference proteome</keyword>
<dbReference type="Proteomes" id="UP000468650">
    <property type="component" value="Unassembled WGS sequence"/>
</dbReference>
<dbReference type="OrthoDB" id="1467713at2"/>
<organism evidence="1 2">
    <name type="scientific">Phaeocystidibacter luteus</name>
    <dbReference type="NCBI Taxonomy" id="911197"/>
    <lineage>
        <taxon>Bacteria</taxon>
        <taxon>Pseudomonadati</taxon>
        <taxon>Bacteroidota</taxon>
        <taxon>Flavobacteriia</taxon>
        <taxon>Flavobacteriales</taxon>
        <taxon>Phaeocystidibacteraceae</taxon>
        <taxon>Phaeocystidibacter</taxon>
    </lineage>
</organism>
<name>A0A6N6RII7_9FLAO</name>
<gene>
    <name evidence="1" type="ORF">F8C67_00015</name>
</gene>
<comment type="caution">
    <text evidence="1">The sequence shown here is derived from an EMBL/GenBank/DDBJ whole genome shotgun (WGS) entry which is preliminary data.</text>
</comment>
<proteinExistence type="predicted"/>
<evidence type="ECO:0000313" key="2">
    <source>
        <dbReference type="Proteomes" id="UP000468650"/>
    </source>
</evidence>
<evidence type="ECO:0000313" key="1">
    <source>
        <dbReference type="EMBL" id="KAB2814150.1"/>
    </source>
</evidence>
<dbReference type="RefSeq" id="WP_151665731.1">
    <property type="nucleotide sequence ID" value="NZ_WBVO01000001.1"/>
</dbReference>